<feature type="compositionally biased region" description="Acidic residues" evidence="1">
    <location>
        <begin position="246"/>
        <end position="262"/>
    </location>
</feature>
<evidence type="ECO:0000313" key="3">
    <source>
        <dbReference type="Proteomes" id="UP001301350"/>
    </source>
</evidence>
<organism evidence="2 3">
    <name type="scientific">Cyanidium caldarium</name>
    <name type="common">Red alga</name>
    <dbReference type="NCBI Taxonomy" id="2771"/>
    <lineage>
        <taxon>Eukaryota</taxon>
        <taxon>Rhodophyta</taxon>
        <taxon>Bangiophyceae</taxon>
        <taxon>Cyanidiales</taxon>
        <taxon>Cyanidiaceae</taxon>
        <taxon>Cyanidium</taxon>
    </lineage>
</organism>
<feature type="compositionally biased region" description="Basic and acidic residues" evidence="1">
    <location>
        <begin position="233"/>
        <end position="245"/>
    </location>
</feature>
<feature type="region of interest" description="Disordered" evidence="1">
    <location>
        <begin position="67"/>
        <end position="87"/>
    </location>
</feature>
<name>A0AAV9IZI2_CYACA</name>
<proteinExistence type="predicted"/>
<evidence type="ECO:0000256" key="1">
    <source>
        <dbReference type="SAM" id="MobiDB-lite"/>
    </source>
</evidence>
<feature type="compositionally biased region" description="Acidic residues" evidence="1">
    <location>
        <begin position="317"/>
        <end position="328"/>
    </location>
</feature>
<reference evidence="2 3" key="1">
    <citation type="submission" date="2022-07" db="EMBL/GenBank/DDBJ databases">
        <title>Genome-wide signatures of adaptation to extreme environments.</title>
        <authorList>
            <person name="Cho C.H."/>
            <person name="Yoon H.S."/>
        </authorList>
    </citation>
    <scope>NUCLEOTIDE SEQUENCE [LARGE SCALE GENOMIC DNA]</scope>
    <source>
        <strain evidence="2 3">DBV 063 E5</strain>
    </source>
</reference>
<keyword evidence="3" id="KW-1185">Reference proteome</keyword>
<gene>
    <name evidence="2" type="ORF">CDCA_CDCA14G3773</name>
</gene>
<sequence>MFLYSATSGWRVHHSHCAHRTGRNWGHDAGENSFLTRQRTGGRAWVPRPAPASAFRLLMQQGGEPHIPRASPHHQRTPSWNASGARRDERLGTRVKRVLRAALLGVAGVYAALWAGVARAGFGNDSRVWAATANTRRPSEAQRVVSNRAAYTNSALEAQERRKMAARVTVGVALGGIYLYLSRKCKRDDEEEQKRIRAEVERLEKWKTEFVDAEQGSTVSDEELMTALRERLQRKVDRQEGHRSDSEEDDNDLEGADYDIQEIAETGPFSVGGEGNDAEDDDGDEEEEEEEDEGRHSTRRWDAPGGTAMVDRPDGKGDDDDDDDDDDDQRGGAAEGTDPDIDIQRAMLNKLFNMDTGSGEGDGSGGKGGQKPKNT</sequence>
<comment type="caution">
    <text evidence="2">The sequence shown here is derived from an EMBL/GenBank/DDBJ whole genome shotgun (WGS) entry which is preliminary data.</text>
</comment>
<evidence type="ECO:0000313" key="2">
    <source>
        <dbReference type="EMBL" id="KAK4537748.1"/>
    </source>
</evidence>
<feature type="compositionally biased region" description="Basic and acidic residues" evidence="1">
    <location>
        <begin position="293"/>
        <end position="302"/>
    </location>
</feature>
<feature type="region of interest" description="Disordered" evidence="1">
    <location>
        <begin position="233"/>
        <end position="375"/>
    </location>
</feature>
<dbReference type="EMBL" id="JANCYW010000014">
    <property type="protein sequence ID" value="KAK4537748.1"/>
    <property type="molecule type" value="Genomic_DNA"/>
</dbReference>
<protein>
    <submittedName>
        <fullName evidence="2">Uncharacterized protein</fullName>
    </submittedName>
</protein>
<accession>A0AAV9IZI2</accession>
<dbReference type="AlphaFoldDB" id="A0AAV9IZI2"/>
<dbReference type="Proteomes" id="UP001301350">
    <property type="component" value="Unassembled WGS sequence"/>
</dbReference>
<feature type="compositionally biased region" description="Gly residues" evidence="1">
    <location>
        <begin position="358"/>
        <end position="369"/>
    </location>
</feature>
<feature type="compositionally biased region" description="Acidic residues" evidence="1">
    <location>
        <begin position="276"/>
        <end position="292"/>
    </location>
</feature>